<sequence>MAGTRQLTGGQVERVHYGDGGGLYCMSWSTDLYGRMHSVLRTWPVQVRLEVGGAFGGSETLGGRKYMTRQLQPYAVPPRRFPWPFTWAAGNLFSSILYRRFHDYRPLLLVSTPGRENPPERSPDIRSDHKCLWRGPVHPLRVLGMEVGLRFSPQSSKKFQQQGKEHQSD</sequence>
<protein>
    <submittedName>
        <fullName evidence="1">Uncharacterized protein</fullName>
    </submittedName>
</protein>
<evidence type="ECO:0000313" key="1">
    <source>
        <dbReference type="EMBL" id="KMP04167.1"/>
    </source>
</evidence>
<reference evidence="2" key="1">
    <citation type="journal article" date="2010" name="Genome Res.">
        <title>Population genomic sequencing of Coccidioides fungi reveals recent hybridization and transposon control.</title>
        <authorList>
            <person name="Neafsey D.E."/>
            <person name="Barker B.M."/>
            <person name="Sharpton T.J."/>
            <person name="Stajich J.E."/>
            <person name="Park D.J."/>
            <person name="Whiston E."/>
            <person name="Hung C.-Y."/>
            <person name="McMahan C."/>
            <person name="White J."/>
            <person name="Sykes S."/>
            <person name="Heiman D."/>
            <person name="Young S."/>
            <person name="Zeng Q."/>
            <person name="Abouelleil A."/>
            <person name="Aftuck L."/>
            <person name="Bessette D."/>
            <person name="Brown A."/>
            <person name="FitzGerald M."/>
            <person name="Lui A."/>
            <person name="Macdonald J.P."/>
            <person name="Priest M."/>
            <person name="Orbach M.J."/>
            <person name="Galgiani J.N."/>
            <person name="Kirkland T.N."/>
            <person name="Cole G.T."/>
            <person name="Birren B.W."/>
            <person name="Henn M.R."/>
            <person name="Taylor J.W."/>
            <person name="Rounsley S.D."/>
        </authorList>
    </citation>
    <scope>NUCLEOTIDE SEQUENCE [LARGE SCALE GENOMIC DNA]</scope>
    <source>
        <strain evidence="2">RMSCC 2394</strain>
    </source>
</reference>
<accession>A0A0J7B2Z1</accession>
<dbReference type="AlphaFoldDB" id="A0A0J7B2Z1"/>
<gene>
    <name evidence="1" type="ORF">CIRG_03858</name>
</gene>
<evidence type="ECO:0000313" key="2">
    <source>
        <dbReference type="Proteomes" id="UP000054565"/>
    </source>
</evidence>
<name>A0A0J7B2Z1_COCIT</name>
<proteinExistence type="predicted"/>
<dbReference type="EMBL" id="DS028094">
    <property type="protein sequence ID" value="KMP04167.1"/>
    <property type="molecule type" value="Genomic_DNA"/>
</dbReference>
<dbReference type="Proteomes" id="UP000054565">
    <property type="component" value="Unassembled WGS sequence"/>
</dbReference>
<organism evidence="1 2">
    <name type="scientific">Coccidioides immitis RMSCC 2394</name>
    <dbReference type="NCBI Taxonomy" id="404692"/>
    <lineage>
        <taxon>Eukaryota</taxon>
        <taxon>Fungi</taxon>
        <taxon>Dikarya</taxon>
        <taxon>Ascomycota</taxon>
        <taxon>Pezizomycotina</taxon>
        <taxon>Eurotiomycetes</taxon>
        <taxon>Eurotiomycetidae</taxon>
        <taxon>Onygenales</taxon>
        <taxon>Onygenaceae</taxon>
        <taxon>Coccidioides</taxon>
    </lineage>
</organism>